<dbReference type="PROSITE" id="PS51257">
    <property type="entry name" value="PROKAR_LIPOPROTEIN"/>
    <property type="match status" value="1"/>
</dbReference>
<sequence length="773" mass="83125">MIMRILLSAFLCLFLLTACGGGGSSTSNNDNTQQEDNSGDGSGNGSGDSGSGDSGSGGTDNGGSENGGTNEVQPSQPNILVIISDDQGKDASAEYPNYTSDAPNTPNLSQLASQGIIFENAWASPACAPTRAALLTGLYAVNNGVPGVPGNLDENLATVASMLKSHSVSQDYQTGFFGKWHLSGGGNDMSRVNRMGFDHVAAMAGNVGDYYNWQLYTNGVETTSTQYNTSHLVDLTLNWLTTLDNSKPWLTWLAFAAPHSPFHLPPNDLHDRDLSGTSTDIDTNKRAYYLAAIEAMDKEIGRLLAGLSQAELDNTVIIYIGDNGSPKAVMDTTFFRKPQSKGTLYEGGVAVPMFISGVDVTRQGTRENALINSTDIYATVADLAGIPDSVSNSTTSDSFSFYELLSDSNAANRQILYTEINNDGVHGSAIRNSQYKLIVMQDGSEEFFDLISEPQELTNLLNESSFASSSAYNTYLSLKNQLAVIKKEQANTATDITDAIFTKRMAGCAEYVNTYTSNVQDVRNSTNYNGDLNITVSNGKCIFNTNAIPNHDFNDGSQSFPNQVSEQNDTFEVTTQPAFAGSTTALTLNYDNAILLNGVKVDLLAAGCFGIGNGKIGCNDVNQPWRYDPMFAANGFNVDSHHAHTQPDGTYHYHGTPNAFYEQDKVVVSPVVGFAADGFPIYGPYFDDNGTVRKATSSYQLKAGNRPSGSGEPGGTYDGAFRDDWQYVNGAGDLDECNGMTINGQYGYYITDTFPYILACFKGTVDESFNKRN</sequence>
<keyword evidence="3" id="KW-0732">Signal</keyword>
<gene>
    <name evidence="6" type="ORF">C2869_18800</name>
</gene>
<feature type="signal peptide" evidence="3">
    <location>
        <begin position="1"/>
        <end position="20"/>
    </location>
</feature>
<dbReference type="EMBL" id="CP026604">
    <property type="protein sequence ID" value="AWB68330.1"/>
    <property type="molecule type" value="Genomic_DNA"/>
</dbReference>
<reference evidence="6 7" key="1">
    <citation type="submission" date="2018-01" db="EMBL/GenBank/DDBJ databases">
        <title>Genome sequence of a Cantenovulum-like bacteria.</title>
        <authorList>
            <person name="Tan W.R."/>
            <person name="Lau N.-S."/>
            <person name="Go F."/>
            <person name="Amirul A.-A.A."/>
        </authorList>
    </citation>
    <scope>NUCLEOTIDE SEQUENCE [LARGE SCALE GENOMIC DNA]</scope>
    <source>
        <strain evidence="6 7">CCB-QB4</strain>
    </source>
</reference>
<evidence type="ECO:0000313" key="7">
    <source>
        <dbReference type="Proteomes" id="UP000244441"/>
    </source>
</evidence>
<evidence type="ECO:0000256" key="1">
    <source>
        <dbReference type="ARBA" id="ARBA00008779"/>
    </source>
</evidence>
<dbReference type="Pfam" id="PF00884">
    <property type="entry name" value="Sulfatase"/>
    <property type="match status" value="1"/>
</dbReference>
<dbReference type="Proteomes" id="UP000244441">
    <property type="component" value="Chromosome"/>
</dbReference>
<dbReference type="SUPFAM" id="SSF53649">
    <property type="entry name" value="Alkaline phosphatase-like"/>
    <property type="match status" value="1"/>
</dbReference>
<keyword evidence="7" id="KW-1185">Reference proteome</keyword>
<dbReference type="Gene3D" id="3.40.720.10">
    <property type="entry name" value="Alkaline Phosphatase, subunit A"/>
    <property type="match status" value="2"/>
</dbReference>
<dbReference type="AlphaFoldDB" id="A0A2S0VW45"/>
<dbReference type="KEGG" id="cate:C2869_18800"/>
<dbReference type="InterPro" id="IPR017850">
    <property type="entry name" value="Alkaline_phosphatase_core_sf"/>
</dbReference>
<feature type="compositionally biased region" description="Gly residues" evidence="2">
    <location>
        <begin position="40"/>
        <end position="66"/>
    </location>
</feature>
<dbReference type="PANTHER" id="PTHR42693:SF33">
    <property type="entry name" value="ARYLSULFATASE"/>
    <property type="match status" value="1"/>
</dbReference>
<accession>A0A2S0VW45</accession>
<feature type="chain" id="PRO_5015783046" evidence="3">
    <location>
        <begin position="21"/>
        <end position="773"/>
    </location>
</feature>
<proteinExistence type="inferred from homology"/>
<protein>
    <submittedName>
        <fullName evidence="6">N-acetylgalactosamine 6-sulfatase (GALNS)</fullName>
    </submittedName>
</protein>
<dbReference type="PANTHER" id="PTHR42693">
    <property type="entry name" value="ARYLSULFATASE FAMILY MEMBER"/>
    <property type="match status" value="1"/>
</dbReference>
<dbReference type="InterPro" id="IPR050738">
    <property type="entry name" value="Sulfatase"/>
</dbReference>
<feature type="region of interest" description="Disordered" evidence="2">
    <location>
        <begin position="23"/>
        <end position="76"/>
    </location>
</feature>
<evidence type="ECO:0000259" key="5">
    <source>
        <dbReference type="Pfam" id="PF14240"/>
    </source>
</evidence>
<comment type="similarity">
    <text evidence="1">Belongs to the sulfatase family.</text>
</comment>
<feature type="compositionally biased region" description="Low complexity" evidence="2">
    <location>
        <begin position="25"/>
        <end position="36"/>
    </location>
</feature>
<organism evidence="6 7">
    <name type="scientific">Saccharobesus litoralis</name>
    <dbReference type="NCBI Taxonomy" id="2172099"/>
    <lineage>
        <taxon>Bacteria</taxon>
        <taxon>Pseudomonadati</taxon>
        <taxon>Pseudomonadota</taxon>
        <taxon>Gammaproteobacteria</taxon>
        <taxon>Alteromonadales</taxon>
        <taxon>Alteromonadaceae</taxon>
        <taxon>Saccharobesus</taxon>
    </lineage>
</organism>
<feature type="domain" description="YHYH" evidence="5">
    <location>
        <begin position="571"/>
        <end position="763"/>
    </location>
</feature>
<evidence type="ECO:0000256" key="2">
    <source>
        <dbReference type="SAM" id="MobiDB-lite"/>
    </source>
</evidence>
<dbReference type="InterPro" id="IPR000917">
    <property type="entry name" value="Sulfatase_N"/>
</dbReference>
<dbReference type="OrthoDB" id="9796530at2"/>
<name>A0A2S0VW45_9ALTE</name>
<dbReference type="InterPro" id="IPR025924">
    <property type="entry name" value="YHYH_dom"/>
</dbReference>
<evidence type="ECO:0000256" key="3">
    <source>
        <dbReference type="SAM" id="SignalP"/>
    </source>
</evidence>
<evidence type="ECO:0000313" key="6">
    <source>
        <dbReference type="EMBL" id="AWB68330.1"/>
    </source>
</evidence>
<dbReference type="GO" id="GO:0004065">
    <property type="term" value="F:arylsulfatase activity"/>
    <property type="evidence" value="ECO:0007669"/>
    <property type="project" value="TreeGrafter"/>
</dbReference>
<dbReference type="Pfam" id="PF14240">
    <property type="entry name" value="YHYH"/>
    <property type="match status" value="1"/>
</dbReference>
<evidence type="ECO:0000259" key="4">
    <source>
        <dbReference type="Pfam" id="PF00884"/>
    </source>
</evidence>
<feature type="domain" description="Sulfatase N-terminal" evidence="4">
    <location>
        <begin position="77"/>
        <end position="386"/>
    </location>
</feature>